<evidence type="ECO:0000313" key="2">
    <source>
        <dbReference type="Proteomes" id="UP000450012"/>
    </source>
</evidence>
<dbReference type="EMBL" id="WWCK01000004">
    <property type="protein sequence ID" value="MYM68224.1"/>
    <property type="molecule type" value="Genomic_DNA"/>
</dbReference>
<organism evidence="1 2">
    <name type="scientific">Duganella rivi</name>
    <dbReference type="NCBI Taxonomy" id="2666083"/>
    <lineage>
        <taxon>Bacteria</taxon>
        <taxon>Pseudomonadati</taxon>
        <taxon>Pseudomonadota</taxon>
        <taxon>Betaproteobacteria</taxon>
        <taxon>Burkholderiales</taxon>
        <taxon>Oxalobacteraceae</taxon>
        <taxon>Telluria group</taxon>
        <taxon>Duganella</taxon>
    </lineage>
</organism>
<accession>A0A7X4GS60</accession>
<proteinExistence type="predicted"/>
<gene>
    <name evidence="1" type="ORF">GTP45_15490</name>
</gene>
<reference evidence="1 2" key="1">
    <citation type="submission" date="2019-12" db="EMBL/GenBank/DDBJ databases">
        <title>Novel species isolated from a subtropical stream in China.</title>
        <authorList>
            <person name="Lu H."/>
        </authorList>
    </citation>
    <scope>NUCLEOTIDE SEQUENCE [LARGE SCALE GENOMIC DNA]</scope>
    <source>
        <strain evidence="1 2">FT55W</strain>
    </source>
</reference>
<protein>
    <submittedName>
        <fullName evidence="1">Uncharacterized protein</fullName>
    </submittedName>
</protein>
<evidence type="ECO:0000313" key="1">
    <source>
        <dbReference type="EMBL" id="MYM68224.1"/>
    </source>
</evidence>
<name>A0A7X4GS60_9BURK</name>
<keyword evidence="2" id="KW-1185">Reference proteome</keyword>
<dbReference type="RefSeq" id="WP_161014740.1">
    <property type="nucleotide sequence ID" value="NZ_WWCK01000004.1"/>
</dbReference>
<sequence>MSHFPTGASARRLVASVQKLERTLTTAGLPRFMARLPVCWLCWHYCRMLDQKTASMKRIAVKFDRWGPSIREISPVAQEKQEMLDLDHSMRTDIEFTKNTMMELRDYCTDIGRMFEQLGYESAGLKRRQAALVQVLEASCASASRMQEALTRHDEAVLARLRAEADSAAAAAARALVSG</sequence>
<dbReference type="AlphaFoldDB" id="A0A7X4GS60"/>
<comment type="caution">
    <text evidence="1">The sequence shown here is derived from an EMBL/GenBank/DDBJ whole genome shotgun (WGS) entry which is preliminary data.</text>
</comment>
<dbReference type="Proteomes" id="UP000450012">
    <property type="component" value="Unassembled WGS sequence"/>
</dbReference>